<protein>
    <recommendedName>
        <fullName evidence="4">Protein NnrT</fullName>
    </recommendedName>
</protein>
<dbReference type="RefSeq" id="WP_085815863.1">
    <property type="nucleotide sequence ID" value="NZ_FWFU01000001.1"/>
</dbReference>
<keyword evidence="1" id="KW-0472">Membrane</keyword>
<proteinExistence type="predicted"/>
<evidence type="ECO:0000256" key="1">
    <source>
        <dbReference type="SAM" id="Phobius"/>
    </source>
</evidence>
<keyword evidence="3" id="KW-1185">Reference proteome</keyword>
<name>A0A1X6Y6A9_9RHOB</name>
<sequence length="69" mass="7575">MRRVFSPARLARLGPLATLVVLLSGQIAAATFERPIPQPQTDSAEAWYFIASLMLVVALAIVQVLVNRR</sequence>
<dbReference type="AlphaFoldDB" id="A0A1X6Y6A9"/>
<evidence type="ECO:0008006" key="4">
    <source>
        <dbReference type="Google" id="ProtNLM"/>
    </source>
</evidence>
<reference evidence="2 3" key="1">
    <citation type="submission" date="2017-03" db="EMBL/GenBank/DDBJ databases">
        <authorList>
            <person name="Afonso C.L."/>
            <person name="Miller P.J."/>
            <person name="Scott M.A."/>
            <person name="Spackman E."/>
            <person name="Goraichik I."/>
            <person name="Dimitrov K.M."/>
            <person name="Suarez D.L."/>
            <person name="Swayne D.E."/>
        </authorList>
    </citation>
    <scope>NUCLEOTIDE SEQUENCE [LARGE SCALE GENOMIC DNA]</scope>
    <source>
        <strain evidence="2 3">CECT 8110</strain>
    </source>
</reference>
<keyword evidence="1" id="KW-0812">Transmembrane</keyword>
<accession>A0A1X6Y6A9</accession>
<organism evidence="2 3">
    <name type="scientific">Roseovarius halotolerans</name>
    <dbReference type="NCBI Taxonomy" id="505353"/>
    <lineage>
        <taxon>Bacteria</taxon>
        <taxon>Pseudomonadati</taxon>
        <taxon>Pseudomonadota</taxon>
        <taxon>Alphaproteobacteria</taxon>
        <taxon>Rhodobacterales</taxon>
        <taxon>Roseobacteraceae</taxon>
        <taxon>Roseovarius</taxon>
    </lineage>
</organism>
<evidence type="ECO:0000313" key="2">
    <source>
        <dbReference type="EMBL" id="SLN11646.1"/>
    </source>
</evidence>
<gene>
    <name evidence="2" type="ORF">ROH8110_00114</name>
</gene>
<feature type="transmembrane region" description="Helical" evidence="1">
    <location>
        <begin position="45"/>
        <end position="66"/>
    </location>
</feature>
<dbReference type="Proteomes" id="UP000193207">
    <property type="component" value="Unassembled WGS sequence"/>
</dbReference>
<dbReference type="EMBL" id="FWFU01000001">
    <property type="protein sequence ID" value="SLN11646.1"/>
    <property type="molecule type" value="Genomic_DNA"/>
</dbReference>
<dbReference type="OrthoDB" id="7876754at2"/>
<keyword evidence="1" id="KW-1133">Transmembrane helix</keyword>
<evidence type="ECO:0000313" key="3">
    <source>
        <dbReference type="Proteomes" id="UP000193207"/>
    </source>
</evidence>